<evidence type="ECO:0000256" key="1">
    <source>
        <dbReference type="ARBA" id="ARBA00022801"/>
    </source>
</evidence>
<dbReference type="SMART" id="SM00487">
    <property type="entry name" value="DEXDc"/>
    <property type="match status" value="1"/>
</dbReference>
<dbReference type="PROSITE" id="PS51192">
    <property type="entry name" value="HELICASE_ATP_BIND_1"/>
    <property type="match status" value="1"/>
</dbReference>
<name>A0A6J7WDH0_9CAUD</name>
<dbReference type="GO" id="GO:0016787">
    <property type="term" value="F:hydrolase activity"/>
    <property type="evidence" value="ECO:0007669"/>
    <property type="project" value="UniProtKB-KW"/>
</dbReference>
<dbReference type="InterPro" id="IPR001650">
    <property type="entry name" value="Helicase_C-like"/>
</dbReference>
<evidence type="ECO:0000259" key="2">
    <source>
        <dbReference type="PROSITE" id="PS51192"/>
    </source>
</evidence>
<proteinExistence type="predicted"/>
<dbReference type="GO" id="GO:0031297">
    <property type="term" value="P:replication fork processing"/>
    <property type="evidence" value="ECO:0007669"/>
    <property type="project" value="TreeGrafter"/>
</dbReference>
<organism evidence="4">
    <name type="scientific">uncultured Caudovirales phage</name>
    <dbReference type="NCBI Taxonomy" id="2100421"/>
    <lineage>
        <taxon>Viruses</taxon>
        <taxon>Duplodnaviria</taxon>
        <taxon>Heunggongvirae</taxon>
        <taxon>Uroviricota</taxon>
        <taxon>Caudoviricetes</taxon>
        <taxon>Peduoviridae</taxon>
        <taxon>Maltschvirus</taxon>
        <taxon>Maltschvirus maltsch</taxon>
    </lineage>
</organism>
<feature type="domain" description="Helicase C-terminal" evidence="3">
    <location>
        <begin position="326"/>
        <end position="471"/>
    </location>
</feature>
<evidence type="ECO:0000259" key="3">
    <source>
        <dbReference type="PROSITE" id="PS51194"/>
    </source>
</evidence>
<dbReference type="PANTHER" id="PTHR45766:SF6">
    <property type="entry name" value="SWI_SNF-RELATED MATRIX-ASSOCIATED ACTIN-DEPENDENT REGULATOR OF CHROMATIN SUBFAMILY A-LIKE PROTEIN 1"/>
    <property type="match status" value="1"/>
</dbReference>
<gene>
    <name evidence="4" type="ORF">UFOVP158_36</name>
</gene>
<keyword evidence="1" id="KW-0378">Hydrolase</keyword>
<dbReference type="CDD" id="cd18793">
    <property type="entry name" value="SF2_C_SNF"/>
    <property type="match status" value="1"/>
</dbReference>
<dbReference type="PANTHER" id="PTHR45766">
    <property type="entry name" value="DNA ANNEALING HELICASE AND ENDONUCLEASE ZRANB3 FAMILY MEMBER"/>
    <property type="match status" value="1"/>
</dbReference>
<accession>A0A6J7WDH0</accession>
<keyword evidence="4" id="KW-0547">Nucleotide-binding</keyword>
<dbReference type="Pfam" id="PF00176">
    <property type="entry name" value="SNF2-rel_dom"/>
    <property type="match status" value="1"/>
</dbReference>
<dbReference type="InterPro" id="IPR049730">
    <property type="entry name" value="SNF2/RAD54-like_C"/>
</dbReference>
<evidence type="ECO:0000313" key="4">
    <source>
        <dbReference type="EMBL" id="CAB5178783.1"/>
    </source>
</evidence>
<dbReference type="PROSITE" id="PS51194">
    <property type="entry name" value="HELICASE_CTER"/>
    <property type="match status" value="1"/>
</dbReference>
<dbReference type="InterPro" id="IPR027417">
    <property type="entry name" value="P-loop_NTPase"/>
</dbReference>
<protein>
    <submittedName>
        <fullName evidence="4">HepA Superfamily II DNA/RNA helicases, SNF2 family</fullName>
    </submittedName>
</protein>
<dbReference type="GO" id="GO:0004386">
    <property type="term" value="F:helicase activity"/>
    <property type="evidence" value="ECO:0007669"/>
    <property type="project" value="UniProtKB-KW"/>
</dbReference>
<dbReference type="InterPro" id="IPR038718">
    <property type="entry name" value="SNF2-like_sf"/>
</dbReference>
<dbReference type="GO" id="GO:0005524">
    <property type="term" value="F:ATP binding"/>
    <property type="evidence" value="ECO:0007669"/>
    <property type="project" value="InterPro"/>
</dbReference>
<dbReference type="InterPro" id="IPR000330">
    <property type="entry name" value="SNF2_N"/>
</dbReference>
<dbReference type="SUPFAM" id="SSF52540">
    <property type="entry name" value="P-loop containing nucleoside triphosphate hydrolases"/>
    <property type="match status" value="2"/>
</dbReference>
<reference evidence="4" key="1">
    <citation type="submission" date="2020-05" db="EMBL/GenBank/DDBJ databases">
        <authorList>
            <person name="Chiriac C."/>
            <person name="Salcher M."/>
            <person name="Ghai R."/>
            <person name="Kavagutti S V."/>
        </authorList>
    </citation>
    <scope>NUCLEOTIDE SEQUENCE</scope>
</reference>
<sequence length="471" mass="52077">METNDDLETLLPYQLTGAAFLAERKQAMLADTMGLGKTAQAIAACDMVGAEKVLVLCPSIAKYNWQREFSRFSFLDRDSQVIEKKSDRPSARLVIVTFDTAADAKMQKALSAAEFDVLILDEAHYLKSRTASRTKAIYGKRCDGKLGIAATCGRVWRLTGTPIPNYPSEFWTHLRSAGVYAGDYHSFERTFCAGYDSDYGFKVTGSRNEEELKKLLEGFMLRRVDKGDLPPLTYATVTVPKIELTEQEYATYFTSEFFSNARGALVEEISRQARVIADGFAAISRAKSDNFYGSSASEKQLELLKAMAESTAQLRRYIGIVKCKTVVPLLVDELKSGAIDKLVVFSYHKTVMDALKIGLEEFKPVFVSGSVSAPKRERAVRTFESGAGGCRVYLGQIIASGTAVTLTSACEVAMLELDYVPGNNAQAIMRVHRIGQDRPVRVRTFAIAGSIDEQITKILRMKLQSQLKILG</sequence>
<dbReference type="InterPro" id="IPR014001">
    <property type="entry name" value="Helicase_ATP-bd"/>
</dbReference>
<keyword evidence="4" id="KW-0347">Helicase</keyword>
<keyword evidence="4" id="KW-0067">ATP-binding</keyword>
<dbReference type="Gene3D" id="3.40.50.10810">
    <property type="entry name" value="Tandem AAA-ATPase domain"/>
    <property type="match status" value="1"/>
</dbReference>
<dbReference type="EMBL" id="LR798207">
    <property type="protein sequence ID" value="CAB5178783.1"/>
    <property type="molecule type" value="Genomic_DNA"/>
</dbReference>
<dbReference type="GO" id="GO:0006281">
    <property type="term" value="P:DNA repair"/>
    <property type="evidence" value="ECO:0007669"/>
    <property type="project" value="TreeGrafter"/>
</dbReference>
<dbReference type="Pfam" id="PF00271">
    <property type="entry name" value="Helicase_C"/>
    <property type="match status" value="1"/>
</dbReference>
<feature type="domain" description="Helicase ATP-binding" evidence="2">
    <location>
        <begin position="18"/>
        <end position="180"/>
    </location>
</feature>
<dbReference type="Gene3D" id="3.40.50.300">
    <property type="entry name" value="P-loop containing nucleotide triphosphate hydrolases"/>
    <property type="match status" value="1"/>
</dbReference>